<dbReference type="GeneID" id="16074027"/>
<dbReference type="FunCoup" id="F2UBM1">
    <property type="interactions" value="195"/>
</dbReference>
<keyword evidence="2" id="KW-0378">Hydrolase</keyword>
<evidence type="ECO:0000313" key="6">
    <source>
        <dbReference type="EMBL" id="EGD73887.1"/>
    </source>
</evidence>
<dbReference type="Pfam" id="PF22669">
    <property type="entry name" value="Exo_endo_phos2"/>
    <property type="match status" value="1"/>
</dbReference>
<evidence type="ECO:0000256" key="2">
    <source>
        <dbReference type="ARBA" id="ARBA00022801"/>
    </source>
</evidence>
<keyword evidence="7" id="KW-1185">Reference proteome</keyword>
<dbReference type="KEGG" id="sre:PTSG_05582"/>
<dbReference type="GO" id="GO:0004445">
    <property type="term" value="F:inositol-polyphosphate 5-phosphatase activity"/>
    <property type="evidence" value="ECO:0007669"/>
    <property type="project" value="UniProtKB-EC"/>
</dbReference>
<evidence type="ECO:0000256" key="3">
    <source>
        <dbReference type="ARBA" id="ARBA00023599"/>
    </source>
</evidence>
<dbReference type="InterPro" id="IPR039737">
    <property type="entry name" value="INPP5A"/>
</dbReference>
<feature type="region of interest" description="Disordered" evidence="4">
    <location>
        <begin position="121"/>
        <end position="163"/>
    </location>
</feature>
<dbReference type="Gene3D" id="3.60.10.10">
    <property type="entry name" value="Endonuclease/exonuclease/phosphatase"/>
    <property type="match status" value="1"/>
</dbReference>
<evidence type="ECO:0000259" key="5">
    <source>
        <dbReference type="SMART" id="SM00128"/>
    </source>
</evidence>
<dbReference type="InterPro" id="IPR000300">
    <property type="entry name" value="IPPc"/>
</dbReference>
<feature type="compositionally biased region" description="Low complexity" evidence="4">
    <location>
        <begin position="122"/>
        <end position="142"/>
    </location>
</feature>
<feature type="domain" description="Inositol polyphosphate-related phosphatase" evidence="5">
    <location>
        <begin position="189"/>
        <end position="461"/>
    </location>
</feature>
<reference evidence="6" key="1">
    <citation type="submission" date="2009-08" db="EMBL/GenBank/DDBJ databases">
        <title>Annotation of Salpingoeca rosetta.</title>
        <authorList>
            <consortium name="The Broad Institute Genome Sequencing Platform"/>
            <person name="Russ C."/>
            <person name="Cuomo C."/>
            <person name="Burger G."/>
            <person name="Gray M.W."/>
            <person name="Holland P.W.H."/>
            <person name="King N."/>
            <person name="Lang F.B.F."/>
            <person name="Roger A.J."/>
            <person name="Ruiz-Trillo I."/>
            <person name="Young S.K."/>
            <person name="Zeng Q."/>
            <person name="Gargeya S."/>
            <person name="Alvarado L."/>
            <person name="Berlin A."/>
            <person name="Chapman S.B."/>
            <person name="Chen Z."/>
            <person name="Freedman E."/>
            <person name="Gellesch M."/>
            <person name="Goldberg J."/>
            <person name="Griggs A."/>
            <person name="Gujja S."/>
            <person name="Heilman E."/>
            <person name="Heiman D."/>
            <person name="Howarth C."/>
            <person name="Mehta T."/>
            <person name="Neiman D."/>
            <person name="Pearson M."/>
            <person name="Roberts A."/>
            <person name="Saif S."/>
            <person name="Shea T."/>
            <person name="Shenoy N."/>
            <person name="Sisk P."/>
            <person name="Stolte C."/>
            <person name="Sykes S."/>
            <person name="White J."/>
            <person name="Yandava C."/>
            <person name="Haas B."/>
            <person name="Nusbaum C."/>
            <person name="Birren B."/>
        </authorList>
    </citation>
    <scope>NUCLEOTIDE SEQUENCE [LARGE SCALE GENOMIC DNA]</scope>
    <source>
        <strain evidence="6">ATCC 50818</strain>
    </source>
</reference>
<accession>F2UBM1</accession>
<feature type="compositionally biased region" description="Low complexity" evidence="4">
    <location>
        <begin position="77"/>
        <end position="96"/>
    </location>
</feature>
<dbReference type="SMART" id="SM00128">
    <property type="entry name" value="IPPc"/>
    <property type="match status" value="1"/>
</dbReference>
<dbReference type="InParanoid" id="F2UBM1"/>
<dbReference type="EMBL" id="GL832967">
    <property type="protein sequence ID" value="EGD73887.1"/>
    <property type="molecule type" value="Genomic_DNA"/>
</dbReference>
<protein>
    <recommendedName>
        <fullName evidence="1">inositol-polyphosphate 5-phosphatase</fullName>
        <ecNumber evidence="1">3.1.3.56</ecNumber>
    </recommendedName>
</protein>
<sequence length="462" mass="50469">MVFGVATAVAAVAHDWLLSLRAVVSPTQPHPFIRPPASAPPPIKAGTFFAVDTSKVNGGTEDTTGSVEYSPLAANHTASAPGEASSAPTSSASHHSSPLKYLVSSATAVASNTYAQIAARHAPTTAPTDTAASPSSSSSSSSVHAAGTNGNGTHAPVTSSDSDANEADIGEVVMIQSNLHRPRRSEGQAPCTLMMVTANVGTIFEQKATGVQAIPDGGCGHLLRCPCRKPGGKKSEQGMEHVRNFLRLIRTTPYISKHFRASFAILDTDFDSSDFTALGNFYLISSRMRTKIWDFEARAYRAVLAHEYFDSESTPKTPSFRRQKFPAHFYPQWTRKGYCQTRWLIDTHEIDFVNLHLFHDASNLVSVQPGVVHFRQFDLEGDSPHPTLRELAVNFEPTYPYSEDPDVHNEFLTKRCPAWCDRVLMTEAALELMEPVDEHAYDIIGRDICMGDHKPVKLVVRF</sequence>
<dbReference type="AlphaFoldDB" id="F2UBM1"/>
<organism evidence="7">
    <name type="scientific">Salpingoeca rosetta (strain ATCC 50818 / BSB-021)</name>
    <dbReference type="NCBI Taxonomy" id="946362"/>
    <lineage>
        <taxon>Eukaryota</taxon>
        <taxon>Choanoflagellata</taxon>
        <taxon>Craspedida</taxon>
        <taxon>Salpingoecidae</taxon>
        <taxon>Salpingoeca</taxon>
    </lineage>
</organism>
<proteinExistence type="inferred from homology"/>
<dbReference type="InterPro" id="IPR036691">
    <property type="entry name" value="Endo/exonu/phosph_ase_sf"/>
</dbReference>
<gene>
    <name evidence="6" type="ORF">PTSG_05582</name>
</gene>
<evidence type="ECO:0000256" key="1">
    <source>
        <dbReference type="ARBA" id="ARBA00012997"/>
    </source>
</evidence>
<dbReference type="eggNOG" id="KOG1976">
    <property type="taxonomic scope" value="Eukaryota"/>
</dbReference>
<dbReference type="PANTHER" id="PTHR12997:SF2">
    <property type="entry name" value="INOSITOL POLYPHOSPHATE-5-PHOSPHATASE A"/>
    <property type="match status" value="1"/>
</dbReference>
<dbReference type="RefSeq" id="XP_004993450.1">
    <property type="nucleotide sequence ID" value="XM_004993393.1"/>
</dbReference>
<feature type="region of interest" description="Disordered" evidence="4">
    <location>
        <begin position="76"/>
        <end position="96"/>
    </location>
</feature>
<dbReference type="STRING" id="946362.F2UBM1"/>
<dbReference type="Proteomes" id="UP000007799">
    <property type="component" value="Unassembled WGS sequence"/>
</dbReference>
<dbReference type="OrthoDB" id="5780965at2759"/>
<evidence type="ECO:0000313" key="7">
    <source>
        <dbReference type="Proteomes" id="UP000007799"/>
    </source>
</evidence>
<dbReference type="EC" id="3.1.3.56" evidence="1"/>
<name>F2UBM1_SALR5</name>
<evidence type="ECO:0000256" key="4">
    <source>
        <dbReference type="SAM" id="MobiDB-lite"/>
    </source>
</evidence>
<comment type="similarity">
    <text evidence="3">Belongs to the inositol 1,4,5-trisphosphate 5-phosphatase type I family.</text>
</comment>
<dbReference type="SUPFAM" id="SSF56219">
    <property type="entry name" value="DNase I-like"/>
    <property type="match status" value="1"/>
</dbReference>
<dbReference type="GO" id="GO:0046856">
    <property type="term" value="P:phosphatidylinositol dephosphorylation"/>
    <property type="evidence" value="ECO:0007669"/>
    <property type="project" value="InterPro"/>
</dbReference>
<dbReference type="PANTHER" id="PTHR12997">
    <property type="entry name" value="TYPE I INOSITOL-1,4,5-TRISPHOSPHATE 5-PHOSPHATASE"/>
    <property type="match status" value="1"/>
</dbReference>